<dbReference type="EMBL" id="UNSH01000068">
    <property type="protein sequence ID" value="SZF04873.1"/>
    <property type="molecule type" value="Genomic_DNA"/>
</dbReference>
<organism evidence="1 2">
    <name type="scientific">Blumeria hordei</name>
    <name type="common">Barley powdery mildew</name>
    <name type="synonym">Blumeria graminis f. sp. hordei</name>
    <dbReference type="NCBI Taxonomy" id="2867405"/>
    <lineage>
        <taxon>Eukaryota</taxon>
        <taxon>Fungi</taxon>
        <taxon>Dikarya</taxon>
        <taxon>Ascomycota</taxon>
        <taxon>Pezizomycotina</taxon>
        <taxon>Leotiomycetes</taxon>
        <taxon>Erysiphales</taxon>
        <taxon>Erysiphaceae</taxon>
        <taxon>Blumeria</taxon>
    </lineage>
</organism>
<dbReference type="VEuPathDB" id="FungiDB:BLGHR1_15672"/>
<accession>A0A383UX11</accession>
<sequence>MNCFLAILLFTGGISNENDRLVVVDLARPKNSHHTFITNKERWFPSVAGIDDLYMGPSPSKRVGTHMTMYCSNSRPSEHLFEFITRGSTRIYQWAEFGFQQSIESELKCLEIIEGRFRRRPKEELSVLEIISNYECSKSAIYSLGFQGKIKVIAQDVATSSNDPHAPVVSFHGPIEVSDVLLNHQFIHVSTINKMYFGLAWYQGYLTVFKNEVYNVWRPISSHSRDLGQSHQVIKFLAATIPGVRYTINGLNMSQKHGITGPEMNQLYENSGTNVKNAGISDLINVLGRQENILQAHFANGFLGLAT</sequence>
<protein>
    <submittedName>
        <fullName evidence="1">Uncharacterized protein</fullName>
    </submittedName>
</protein>
<reference evidence="1 2" key="1">
    <citation type="submission" date="2017-11" db="EMBL/GenBank/DDBJ databases">
        <authorList>
            <person name="Kracher B."/>
        </authorList>
    </citation>
    <scope>NUCLEOTIDE SEQUENCE [LARGE SCALE GENOMIC DNA]</scope>
    <source>
        <strain evidence="1 2">RACE1</strain>
    </source>
</reference>
<dbReference type="AlphaFoldDB" id="A0A383UX11"/>
<dbReference type="Proteomes" id="UP000275772">
    <property type="component" value="Unassembled WGS sequence"/>
</dbReference>
<evidence type="ECO:0000313" key="1">
    <source>
        <dbReference type="EMBL" id="SZF04873.1"/>
    </source>
</evidence>
<gene>
    <name evidence="1" type="ORF">BLGHR1_15672</name>
</gene>
<name>A0A383UX11_BLUHO</name>
<proteinExistence type="predicted"/>
<evidence type="ECO:0000313" key="2">
    <source>
        <dbReference type="Proteomes" id="UP000275772"/>
    </source>
</evidence>